<dbReference type="GO" id="GO:0016887">
    <property type="term" value="F:ATP hydrolysis activity"/>
    <property type="evidence" value="ECO:0007669"/>
    <property type="project" value="InterPro"/>
</dbReference>
<keyword evidence="8" id="KW-0472">Membrane</keyword>
<dbReference type="InterPro" id="IPR030679">
    <property type="entry name" value="ABC_ATPase_HisP-typ"/>
</dbReference>
<dbReference type="Pfam" id="PF00005">
    <property type="entry name" value="ABC_tran"/>
    <property type="match status" value="1"/>
</dbReference>
<dbReference type="SMART" id="SM00382">
    <property type="entry name" value="AAA"/>
    <property type="match status" value="1"/>
</dbReference>
<dbReference type="PANTHER" id="PTHR43166:SF9">
    <property type="entry name" value="GLUTAMATE_ASPARTATE IMPORT ATP-BINDING PROTEIN GLTL"/>
    <property type="match status" value="1"/>
</dbReference>
<comment type="caution">
    <text evidence="10">The sequence shown here is derived from an EMBL/GenBank/DDBJ whole genome shotgun (WGS) entry which is preliminary data.</text>
</comment>
<evidence type="ECO:0000313" key="10">
    <source>
        <dbReference type="EMBL" id="PMP68243.1"/>
    </source>
</evidence>
<dbReference type="InterPro" id="IPR017871">
    <property type="entry name" value="ABC_transporter-like_CS"/>
</dbReference>
<dbReference type="GO" id="GO:0015424">
    <property type="term" value="F:ABC-type amino acid transporter activity"/>
    <property type="evidence" value="ECO:0007669"/>
    <property type="project" value="InterPro"/>
</dbReference>
<dbReference type="SUPFAM" id="SSF52540">
    <property type="entry name" value="P-loop containing nucleoside triphosphate hydrolases"/>
    <property type="match status" value="1"/>
</dbReference>
<evidence type="ECO:0000256" key="2">
    <source>
        <dbReference type="ARBA" id="ARBA00005417"/>
    </source>
</evidence>
<comment type="subcellular location">
    <subcellularLocation>
        <location evidence="1">Cell membrane</location>
        <topology evidence="1">Peripheral membrane protein</topology>
    </subcellularLocation>
</comment>
<evidence type="ECO:0000256" key="7">
    <source>
        <dbReference type="ARBA" id="ARBA00022970"/>
    </source>
</evidence>
<comment type="similarity">
    <text evidence="2">Belongs to the ABC transporter superfamily.</text>
</comment>
<dbReference type="Gene3D" id="3.40.50.300">
    <property type="entry name" value="P-loop containing nucleotide triphosphate hydrolases"/>
    <property type="match status" value="1"/>
</dbReference>
<accession>A0A2J6WF93</accession>
<dbReference type="RefSeq" id="WP_424586944.1">
    <property type="nucleotide sequence ID" value="NZ_JBNARP010000024.1"/>
</dbReference>
<keyword evidence="4" id="KW-1003">Cell membrane</keyword>
<evidence type="ECO:0000256" key="5">
    <source>
        <dbReference type="ARBA" id="ARBA00022741"/>
    </source>
</evidence>
<dbReference type="PROSITE" id="PS00211">
    <property type="entry name" value="ABC_TRANSPORTER_1"/>
    <property type="match status" value="1"/>
</dbReference>
<dbReference type="PANTHER" id="PTHR43166">
    <property type="entry name" value="AMINO ACID IMPORT ATP-BINDING PROTEIN"/>
    <property type="match status" value="1"/>
</dbReference>
<proteinExistence type="inferred from homology"/>
<dbReference type="GO" id="GO:0005886">
    <property type="term" value="C:plasma membrane"/>
    <property type="evidence" value="ECO:0007669"/>
    <property type="project" value="UniProtKB-SubCell"/>
</dbReference>
<dbReference type="PIRSF" id="PIRSF039085">
    <property type="entry name" value="ABC_ATPase_HisP"/>
    <property type="match status" value="1"/>
</dbReference>
<dbReference type="PROSITE" id="PS50893">
    <property type="entry name" value="ABC_TRANSPORTER_2"/>
    <property type="match status" value="1"/>
</dbReference>
<keyword evidence="5" id="KW-0547">Nucleotide-binding</keyword>
<dbReference type="EMBL" id="PNIL01000024">
    <property type="protein sequence ID" value="PMP68243.1"/>
    <property type="molecule type" value="Genomic_DNA"/>
</dbReference>
<evidence type="ECO:0000256" key="1">
    <source>
        <dbReference type="ARBA" id="ARBA00004202"/>
    </source>
</evidence>
<evidence type="ECO:0000256" key="3">
    <source>
        <dbReference type="ARBA" id="ARBA00022448"/>
    </source>
</evidence>
<name>A0A2J6WF93_9BACT</name>
<organism evidence="10 11">
    <name type="scientific">Caldisericum exile</name>
    <dbReference type="NCBI Taxonomy" id="693075"/>
    <lineage>
        <taxon>Bacteria</taxon>
        <taxon>Pseudomonadati</taxon>
        <taxon>Caldisericota/Cryosericota group</taxon>
        <taxon>Caldisericota</taxon>
        <taxon>Caldisericia</taxon>
        <taxon>Caldisericales</taxon>
        <taxon>Caldisericaceae</taxon>
        <taxon>Caldisericum</taxon>
    </lineage>
</organism>
<evidence type="ECO:0000256" key="4">
    <source>
        <dbReference type="ARBA" id="ARBA00022475"/>
    </source>
</evidence>
<evidence type="ECO:0000256" key="6">
    <source>
        <dbReference type="ARBA" id="ARBA00022840"/>
    </source>
</evidence>
<keyword evidence="6 10" id="KW-0067">ATP-binding</keyword>
<dbReference type="Proteomes" id="UP000237040">
    <property type="component" value="Unassembled WGS sequence"/>
</dbReference>
<dbReference type="AlphaFoldDB" id="A0A2J6WF93"/>
<evidence type="ECO:0000313" key="11">
    <source>
        <dbReference type="Proteomes" id="UP000237040"/>
    </source>
</evidence>
<gene>
    <name evidence="10" type="primary">glnQ</name>
    <name evidence="10" type="ORF">C0189_01530</name>
</gene>
<dbReference type="InterPro" id="IPR003439">
    <property type="entry name" value="ABC_transporter-like_ATP-bd"/>
</dbReference>
<dbReference type="GO" id="GO:0005524">
    <property type="term" value="F:ATP binding"/>
    <property type="evidence" value="ECO:0007669"/>
    <property type="project" value="UniProtKB-KW"/>
</dbReference>
<evidence type="ECO:0000259" key="9">
    <source>
        <dbReference type="PROSITE" id="PS50893"/>
    </source>
</evidence>
<protein>
    <submittedName>
        <fullName evidence="10">Glutamine ABC transporter ATP-binding protein</fullName>
    </submittedName>
</protein>
<dbReference type="InterPro" id="IPR027417">
    <property type="entry name" value="P-loop_NTPase"/>
</dbReference>
<dbReference type="InterPro" id="IPR050086">
    <property type="entry name" value="MetN_ABC_transporter-like"/>
</dbReference>
<evidence type="ECO:0000256" key="8">
    <source>
        <dbReference type="ARBA" id="ARBA00023136"/>
    </source>
</evidence>
<reference evidence="10 11" key="1">
    <citation type="submission" date="2018-01" db="EMBL/GenBank/DDBJ databases">
        <title>Metagenomic assembled genomes from two thermal pools in the Uzon Caldera, Kamchatka, Russia.</title>
        <authorList>
            <person name="Wilkins L."/>
            <person name="Ettinger C."/>
        </authorList>
    </citation>
    <scope>NUCLEOTIDE SEQUENCE [LARGE SCALE GENOMIC DNA]</scope>
    <source>
        <strain evidence="10">ZAV-07</strain>
    </source>
</reference>
<keyword evidence="3" id="KW-0813">Transport</keyword>
<keyword evidence="7" id="KW-0029">Amino-acid transport</keyword>
<sequence>MKEVLRVENLKKSYHKNEVLKGVSFSINEGETKVIIGPSGGGKSTLLYCINYLQKPDSGEIYLDSELITPKNIYEARKKIGFVFQYFNLFMHLTALDNVMIGLIKVKKLPKDEALKIAKESLLLVGIKEDLWNHYPAQLSGGQQQRVAIARAIAMSPRIILFDEPTSALDVELIGEVLQAMKTLAENGMTMLIVTHELEFAKSVAHEIMFLESGVIVEKGTPQEIIEHPKSERLKKFLSKIAKGEE</sequence>
<feature type="domain" description="ABC transporter" evidence="9">
    <location>
        <begin position="5"/>
        <end position="238"/>
    </location>
</feature>
<dbReference type="InterPro" id="IPR003593">
    <property type="entry name" value="AAA+_ATPase"/>
</dbReference>